<keyword evidence="9" id="KW-0611">Plant defense</keyword>
<evidence type="ECO:0000256" key="6">
    <source>
        <dbReference type="ARBA" id="ARBA00022667"/>
    </source>
</evidence>
<evidence type="ECO:0000259" key="12">
    <source>
        <dbReference type="Pfam" id="PF23559"/>
    </source>
</evidence>
<protein>
    <submittedName>
        <fullName evidence="15">Late blight resistance protein homolog R1A-10</fullName>
    </submittedName>
</protein>
<feature type="domain" description="NB-ARC" evidence="11">
    <location>
        <begin position="185"/>
        <end position="354"/>
    </location>
</feature>
<keyword evidence="4" id="KW-0963">Cytoplasm</keyword>
<sequence length="898" mass="102607">MFFPVSSRAINPTEIIISGSCFLSMAVAAYASLLSLTRILESIQSPARLHQLRLDTKQIQCLQAKVKLLLDFLGVYGQRRSQEMEDLARQIADAAEEAEDAVDPHVVDQLRDGSQDESHREAAFSSFCQDIDKVIAKIESITKELMMVKEEWADPQEQKPIALLPLGSSDALSSIDKNSTVVGFDEHLVRVMDELTRDEPDLQIFPIVGMGGIGKTTLARSIFEHPYIVNHFDMRRWLTISQENRVRKIVLDLLNDVKIEDDNKKTLAELGSLLYKKLFGRRYLIVMDDVWNTNVWDDLKLFLPKNENGSRILVTTRLSNVVVSLSSKKPYMMDFLDEDKSWNLLCQETFSQESCPYPELENIGKDIAKGCKGLPLAIVVLGGLLGKSNMTRESWELVAKNLTSVANLEDDDYCLRILSLSYHNLPIHLKPCFLYMGVFREDYRITVSKLAKLWVAEGFLKSIKGKSLEQAAEAYLRDLIDRNLILIRTYGHGRNIETCGIHDLLRDICLRENEKENFMRSPKVQRAYIGSGYDMCFACGRNPTSHKIDLNEVHVASQLTSLVSVSVCNTCRNMYPSLTRVRLVRVRVIVRRRGFSRESYEEILHPTNVRYLKVKSSADWEFAFPSTMALLWNLQVLTFGLKSGLPKAVLPPEIFDMPQLRHLIAPRKSVFLPDRTGSQGSVSMTNLQTLFHITNFRCTEEIIQRMPNLKELKVSYYGGTGSMEWSYYCLYNIARLRKLESLFVGSNGLLSLENLRFPTSLKELRLYGCSIRWEKLKIVGSLLPNLKVLTLSKNTYKGPEWNQVEGEFPRLKVLTIFDCHLVWWRAENVQFPNLESLVLSFMWKLEEMPSVIGDIPTLRSIHLESCNNSVVDSAMQILEEQQSYGNESLQLYVDEKQI</sequence>
<dbReference type="AlphaFoldDB" id="A0A6I9SQR9"/>
<dbReference type="InterPro" id="IPR036388">
    <property type="entry name" value="WH-like_DNA-bd_sf"/>
</dbReference>
<dbReference type="Gene3D" id="3.40.50.300">
    <property type="entry name" value="P-loop containing nucleotide triphosphate hydrolases"/>
    <property type="match status" value="1"/>
</dbReference>
<dbReference type="SUPFAM" id="SSF52540">
    <property type="entry name" value="P-loop containing nucleoside triphosphate hydrolases"/>
    <property type="match status" value="1"/>
</dbReference>
<dbReference type="InterPro" id="IPR058922">
    <property type="entry name" value="WHD_DRP"/>
</dbReference>
<evidence type="ECO:0000256" key="7">
    <source>
        <dbReference type="ARBA" id="ARBA00022737"/>
    </source>
</evidence>
<dbReference type="GO" id="GO:0005737">
    <property type="term" value="C:cytoplasm"/>
    <property type="evidence" value="ECO:0007669"/>
    <property type="project" value="UniProtKB-SubCell"/>
</dbReference>
<organism evidence="14 15">
    <name type="scientific">Sesamum indicum</name>
    <name type="common">Oriental sesame</name>
    <name type="synonym">Sesamum orientale</name>
    <dbReference type="NCBI Taxonomy" id="4182"/>
    <lineage>
        <taxon>Eukaryota</taxon>
        <taxon>Viridiplantae</taxon>
        <taxon>Streptophyta</taxon>
        <taxon>Embryophyta</taxon>
        <taxon>Tracheophyta</taxon>
        <taxon>Spermatophyta</taxon>
        <taxon>Magnoliopsida</taxon>
        <taxon>eudicotyledons</taxon>
        <taxon>Gunneridae</taxon>
        <taxon>Pentapetalae</taxon>
        <taxon>asterids</taxon>
        <taxon>lamiids</taxon>
        <taxon>Lamiales</taxon>
        <taxon>Pedaliaceae</taxon>
        <taxon>Sesamum</taxon>
    </lineage>
</organism>
<gene>
    <name evidence="15" type="primary">LOC105157421</name>
</gene>
<evidence type="ECO:0000259" key="11">
    <source>
        <dbReference type="Pfam" id="PF00931"/>
    </source>
</evidence>
<dbReference type="GO" id="GO:0051607">
    <property type="term" value="P:defense response to virus"/>
    <property type="evidence" value="ECO:0007669"/>
    <property type="project" value="UniProtKB-ARBA"/>
</dbReference>
<dbReference type="GO" id="GO:0005524">
    <property type="term" value="F:ATP binding"/>
    <property type="evidence" value="ECO:0007669"/>
    <property type="project" value="UniProtKB-KW"/>
</dbReference>
<dbReference type="InterPro" id="IPR027417">
    <property type="entry name" value="P-loop_NTPase"/>
</dbReference>
<dbReference type="Gene3D" id="3.80.10.10">
    <property type="entry name" value="Ribonuclease Inhibitor"/>
    <property type="match status" value="1"/>
</dbReference>
<feature type="domain" description="Disease resistance R13L4/SHOC-2-like LRR" evidence="13">
    <location>
        <begin position="564"/>
        <end position="844"/>
    </location>
</feature>
<evidence type="ECO:0000256" key="1">
    <source>
        <dbReference type="ARBA" id="ARBA00002074"/>
    </source>
</evidence>
<evidence type="ECO:0000256" key="8">
    <source>
        <dbReference type="ARBA" id="ARBA00022741"/>
    </source>
</evidence>
<evidence type="ECO:0000313" key="15">
    <source>
        <dbReference type="RefSeq" id="XP_011072133.2"/>
    </source>
</evidence>
<keyword evidence="7" id="KW-0677">Repeat</keyword>
<keyword evidence="5" id="KW-0433">Leucine-rich repeat</keyword>
<dbReference type="FunFam" id="3.40.50.300:FF:001091">
    <property type="entry name" value="Probable disease resistance protein At1g61300"/>
    <property type="match status" value="1"/>
</dbReference>
<proteinExistence type="inferred from homology"/>
<dbReference type="GO" id="GO:0009626">
    <property type="term" value="P:plant-type hypersensitive response"/>
    <property type="evidence" value="ECO:0007669"/>
    <property type="project" value="UniProtKB-KW"/>
</dbReference>
<dbReference type="GO" id="GO:0043531">
    <property type="term" value="F:ADP binding"/>
    <property type="evidence" value="ECO:0007669"/>
    <property type="project" value="InterPro"/>
</dbReference>
<dbReference type="KEGG" id="sind:105157421"/>
<evidence type="ECO:0000256" key="5">
    <source>
        <dbReference type="ARBA" id="ARBA00022614"/>
    </source>
</evidence>
<dbReference type="Gene3D" id="1.10.8.430">
    <property type="entry name" value="Helical domain of apoptotic protease-activating factors"/>
    <property type="match status" value="1"/>
</dbReference>
<dbReference type="InterPro" id="IPR055414">
    <property type="entry name" value="LRR_R13L4/SHOC2-like"/>
</dbReference>
<evidence type="ECO:0000256" key="3">
    <source>
        <dbReference type="ARBA" id="ARBA00008894"/>
    </source>
</evidence>
<dbReference type="InterPro" id="IPR042197">
    <property type="entry name" value="Apaf_helical"/>
</dbReference>
<evidence type="ECO:0000256" key="10">
    <source>
        <dbReference type="ARBA" id="ARBA00022840"/>
    </source>
</evidence>
<evidence type="ECO:0000259" key="13">
    <source>
        <dbReference type="Pfam" id="PF23598"/>
    </source>
</evidence>
<feature type="domain" description="Disease resistance protein winged helix" evidence="12">
    <location>
        <begin position="438"/>
        <end position="508"/>
    </location>
</feature>
<accession>A0A6I9SQR9</accession>
<dbReference type="Pfam" id="PF23559">
    <property type="entry name" value="WHD_DRP"/>
    <property type="match status" value="1"/>
</dbReference>
<dbReference type="GeneID" id="105157421"/>
<comment type="similarity">
    <text evidence="3">Belongs to the disease resistance NB-LRR family.</text>
</comment>
<comment type="subcellular location">
    <subcellularLocation>
        <location evidence="2">Cytoplasm</location>
    </subcellularLocation>
</comment>
<dbReference type="Pfam" id="PF23598">
    <property type="entry name" value="LRR_14"/>
    <property type="match status" value="1"/>
</dbReference>
<dbReference type="FunFam" id="1.10.10.10:FF:000322">
    <property type="entry name" value="Probable disease resistance protein At1g63360"/>
    <property type="match status" value="1"/>
</dbReference>
<dbReference type="PANTHER" id="PTHR23155:SF1152">
    <property type="entry name" value="AAA+ ATPASE DOMAIN-CONTAINING PROTEIN"/>
    <property type="match status" value="1"/>
</dbReference>
<evidence type="ECO:0000256" key="4">
    <source>
        <dbReference type="ARBA" id="ARBA00022490"/>
    </source>
</evidence>
<keyword evidence="6" id="KW-0381">Hypersensitive response</keyword>
<dbReference type="SUPFAM" id="SSF52058">
    <property type="entry name" value="L domain-like"/>
    <property type="match status" value="1"/>
</dbReference>
<keyword evidence="10" id="KW-0067">ATP-binding</keyword>
<comment type="function">
    <text evidence="1">Confers resistance to late blight (Phytophthora infestans) races carrying the avirulence gene Avr1. Resistance proteins guard the plant against pathogens that contain an appropriate avirulence protein via an indirect interaction with this avirulence protein. That triggers a defense system including the hypersensitive response, which restricts the pathogen growth.</text>
</comment>
<evidence type="ECO:0000256" key="9">
    <source>
        <dbReference type="ARBA" id="ARBA00022821"/>
    </source>
</evidence>
<keyword evidence="8" id="KW-0547">Nucleotide-binding</keyword>
<dbReference type="InterPro" id="IPR002182">
    <property type="entry name" value="NB-ARC"/>
</dbReference>
<evidence type="ECO:0000256" key="2">
    <source>
        <dbReference type="ARBA" id="ARBA00004496"/>
    </source>
</evidence>
<keyword evidence="14" id="KW-1185">Reference proteome</keyword>
<dbReference type="Proteomes" id="UP000504604">
    <property type="component" value="Linkage group LG3"/>
</dbReference>
<dbReference type="PANTHER" id="PTHR23155">
    <property type="entry name" value="DISEASE RESISTANCE PROTEIN RP"/>
    <property type="match status" value="1"/>
</dbReference>
<name>A0A6I9SQR9_SESIN</name>
<dbReference type="Gene3D" id="1.10.10.10">
    <property type="entry name" value="Winged helix-like DNA-binding domain superfamily/Winged helix DNA-binding domain"/>
    <property type="match status" value="1"/>
</dbReference>
<dbReference type="RefSeq" id="XP_011072133.2">
    <property type="nucleotide sequence ID" value="XM_011073831.2"/>
</dbReference>
<dbReference type="Gene3D" id="1.20.5.4130">
    <property type="match status" value="1"/>
</dbReference>
<dbReference type="Pfam" id="PF00931">
    <property type="entry name" value="NB-ARC"/>
    <property type="match status" value="1"/>
</dbReference>
<reference evidence="15" key="1">
    <citation type="submission" date="2025-08" db="UniProtKB">
        <authorList>
            <consortium name="RefSeq"/>
        </authorList>
    </citation>
    <scope>IDENTIFICATION</scope>
</reference>
<dbReference type="InterPro" id="IPR044974">
    <property type="entry name" value="Disease_R_plants"/>
</dbReference>
<dbReference type="InterPro" id="IPR032675">
    <property type="entry name" value="LRR_dom_sf"/>
</dbReference>
<dbReference type="OrthoDB" id="646178at2759"/>
<evidence type="ECO:0000313" key="14">
    <source>
        <dbReference type="Proteomes" id="UP000504604"/>
    </source>
</evidence>
<dbReference type="InParanoid" id="A0A6I9SQR9"/>
<dbReference type="PRINTS" id="PR00364">
    <property type="entry name" value="DISEASERSIST"/>
</dbReference>